<evidence type="ECO:0000313" key="4">
    <source>
        <dbReference type="EMBL" id="MBO1903030.1"/>
    </source>
</evidence>
<dbReference type="GO" id="GO:0006152">
    <property type="term" value="P:purine nucleoside catabolic process"/>
    <property type="evidence" value="ECO:0007669"/>
    <property type="project" value="TreeGrafter"/>
</dbReference>
<evidence type="ECO:0000256" key="1">
    <source>
        <dbReference type="ARBA" id="ARBA00022801"/>
    </source>
</evidence>
<keyword evidence="2" id="KW-0326">Glycosidase</keyword>
<proteinExistence type="predicted"/>
<dbReference type="InterPro" id="IPR036452">
    <property type="entry name" value="Ribo_hydro-like"/>
</dbReference>
<dbReference type="SUPFAM" id="SSF53590">
    <property type="entry name" value="Nucleoside hydrolase"/>
    <property type="match status" value="1"/>
</dbReference>
<dbReference type="CDD" id="cd02650">
    <property type="entry name" value="nuc_hydro_CaPnhB"/>
    <property type="match status" value="1"/>
</dbReference>
<dbReference type="InterPro" id="IPR023186">
    <property type="entry name" value="IUNH"/>
</dbReference>
<dbReference type="AlphaFoldDB" id="A0A939MND5"/>
<dbReference type="InterPro" id="IPR001910">
    <property type="entry name" value="Inosine/uridine_hydrolase_dom"/>
</dbReference>
<accession>A0A939MND5</accession>
<dbReference type="GO" id="GO:0008477">
    <property type="term" value="F:purine nucleosidase activity"/>
    <property type="evidence" value="ECO:0007669"/>
    <property type="project" value="TreeGrafter"/>
</dbReference>
<dbReference type="PANTHER" id="PTHR12304">
    <property type="entry name" value="INOSINE-URIDINE PREFERRING NUCLEOSIDE HYDROLASE"/>
    <property type="match status" value="1"/>
</dbReference>
<reference evidence="4" key="1">
    <citation type="submission" date="2021-03" db="EMBL/GenBank/DDBJ databases">
        <title>Leucobacter chromiisoli sp. nov., isolated from chromium-containing soil of chemical plant.</title>
        <authorList>
            <person name="Xu Z."/>
        </authorList>
    </citation>
    <scope>NUCLEOTIDE SEQUENCE</scope>
    <source>
        <strain evidence="4">S27</strain>
    </source>
</reference>
<dbReference type="RefSeq" id="WP_208098779.1">
    <property type="nucleotide sequence ID" value="NZ_JAGDYM010000016.1"/>
</dbReference>
<feature type="domain" description="Inosine/uridine-preferring nucleoside hydrolase" evidence="3">
    <location>
        <begin position="5"/>
        <end position="303"/>
    </location>
</feature>
<dbReference type="GO" id="GO:0005829">
    <property type="term" value="C:cytosol"/>
    <property type="evidence" value="ECO:0007669"/>
    <property type="project" value="TreeGrafter"/>
</dbReference>
<name>A0A939MND5_9MICO</name>
<keyword evidence="5" id="KW-1185">Reference proteome</keyword>
<dbReference type="PANTHER" id="PTHR12304:SF4">
    <property type="entry name" value="URIDINE NUCLEOSIDASE"/>
    <property type="match status" value="1"/>
</dbReference>
<protein>
    <submittedName>
        <fullName evidence="4">Nucleoside hydrolase</fullName>
    </submittedName>
</protein>
<dbReference type="Pfam" id="PF01156">
    <property type="entry name" value="IU_nuc_hydro"/>
    <property type="match status" value="1"/>
</dbReference>
<sequence length="327" mass="33678">MAVKMILDCDTGVDDAMAIMYAALHPDVELLAATTVWGNVEVPLATRNTLRVLDLVGRGDVPVAEGAAGPIAGGPAEYAYDVHGRDGQGGAADHEPVRAAAPVGAAQQIVDLVRAHPGEVWIVPVGPLTNIAAALAIAPELPGLVAGVSLMGGAALAPGNVTPVAEANIWHDAEAAAAVFRAPWRIVMAGLDVTMKILITEEHRARLAAAGEAGRYLARILEHYGEFYRERAFGTWACAMHDTVAVAAAAGALDVRLAPVVHVEVDTSGGPGHGQTIADLRGVYRGYPEQAGAHCSVLLDVDGRIADEAVELIVAHGAPRAGSGVGR</sequence>
<gene>
    <name evidence="4" type="ORF">J4H92_13875</name>
</gene>
<comment type="caution">
    <text evidence="4">The sequence shown here is derived from an EMBL/GenBank/DDBJ whole genome shotgun (WGS) entry which is preliminary data.</text>
</comment>
<dbReference type="EMBL" id="JAGDYM010000016">
    <property type="protein sequence ID" value="MBO1903030.1"/>
    <property type="molecule type" value="Genomic_DNA"/>
</dbReference>
<dbReference type="Proteomes" id="UP000664382">
    <property type="component" value="Unassembled WGS sequence"/>
</dbReference>
<evidence type="ECO:0000313" key="5">
    <source>
        <dbReference type="Proteomes" id="UP000664382"/>
    </source>
</evidence>
<evidence type="ECO:0000256" key="2">
    <source>
        <dbReference type="ARBA" id="ARBA00023295"/>
    </source>
</evidence>
<dbReference type="Gene3D" id="3.90.245.10">
    <property type="entry name" value="Ribonucleoside hydrolase-like"/>
    <property type="match status" value="1"/>
</dbReference>
<evidence type="ECO:0000259" key="3">
    <source>
        <dbReference type="Pfam" id="PF01156"/>
    </source>
</evidence>
<keyword evidence="1 4" id="KW-0378">Hydrolase</keyword>
<organism evidence="4 5">
    <name type="scientific">Leucobacter weissii</name>
    <dbReference type="NCBI Taxonomy" id="1983706"/>
    <lineage>
        <taxon>Bacteria</taxon>
        <taxon>Bacillati</taxon>
        <taxon>Actinomycetota</taxon>
        <taxon>Actinomycetes</taxon>
        <taxon>Micrococcales</taxon>
        <taxon>Microbacteriaceae</taxon>
        <taxon>Leucobacter</taxon>
    </lineage>
</organism>